<dbReference type="GO" id="GO:0005524">
    <property type="term" value="F:ATP binding"/>
    <property type="evidence" value="ECO:0007669"/>
    <property type="project" value="UniProtKB-KW"/>
</dbReference>
<dbReference type="EMBL" id="MDHN01000004">
    <property type="protein sequence ID" value="OFC72446.1"/>
    <property type="molecule type" value="Genomic_DNA"/>
</dbReference>
<evidence type="ECO:0000256" key="6">
    <source>
        <dbReference type="ARBA" id="ARBA00023136"/>
    </source>
</evidence>
<accession>A0A1E7ZG15</accession>
<dbReference type="InterPro" id="IPR003439">
    <property type="entry name" value="ABC_transporter-like_ATP-bd"/>
</dbReference>
<dbReference type="InterPro" id="IPR036640">
    <property type="entry name" value="ABC1_TM_sf"/>
</dbReference>
<evidence type="ECO:0000256" key="1">
    <source>
        <dbReference type="ARBA" id="ARBA00004651"/>
    </source>
</evidence>
<dbReference type="PANTHER" id="PTHR24221">
    <property type="entry name" value="ATP-BINDING CASSETTE SUB-FAMILY B"/>
    <property type="match status" value="1"/>
</dbReference>
<evidence type="ECO:0000256" key="7">
    <source>
        <dbReference type="SAM" id="Phobius"/>
    </source>
</evidence>
<reference evidence="9 10" key="1">
    <citation type="submission" date="2016-08" db="EMBL/GenBank/DDBJ databases">
        <authorList>
            <person name="Seilhamer J.J."/>
        </authorList>
    </citation>
    <scope>NUCLEOTIDE SEQUENCE [LARGE SCALE GENOMIC DNA]</scope>
    <source>
        <strain evidence="9 10">KCTC 42603</strain>
    </source>
</reference>
<dbReference type="PANTHER" id="PTHR24221:SF654">
    <property type="entry name" value="ATP-BINDING CASSETTE SUB-FAMILY B MEMBER 6"/>
    <property type="match status" value="1"/>
</dbReference>
<dbReference type="InterPro" id="IPR039421">
    <property type="entry name" value="Type_1_exporter"/>
</dbReference>
<evidence type="ECO:0000313" key="10">
    <source>
        <dbReference type="Proteomes" id="UP000175691"/>
    </source>
</evidence>
<evidence type="ECO:0000313" key="9">
    <source>
        <dbReference type="EMBL" id="OFC72446.1"/>
    </source>
</evidence>
<dbReference type="STRING" id="1656094.BFC18_02455"/>
<dbReference type="AlphaFoldDB" id="A0A1E7ZG15"/>
<keyword evidence="3" id="KW-0547">Nucleotide-binding</keyword>
<dbReference type="RefSeq" id="WP_070123359.1">
    <property type="nucleotide sequence ID" value="NZ_MDHN01000004.1"/>
</dbReference>
<keyword evidence="4" id="KW-0067">ATP-binding</keyword>
<organism evidence="9 10">
    <name type="scientific">Alteromonas confluentis</name>
    <dbReference type="NCBI Taxonomy" id="1656094"/>
    <lineage>
        <taxon>Bacteria</taxon>
        <taxon>Pseudomonadati</taxon>
        <taxon>Pseudomonadota</taxon>
        <taxon>Gammaproteobacteria</taxon>
        <taxon>Alteromonadales</taxon>
        <taxon>Alteromonadaceae</taxon>
        <taxon>Alteromonas/Salinimonas group</taxon>
        <taxon>Alteromonas</taxon>
    </lineage>
</organism>
<dbReference type="PROSITE" id="PS50893">
    <property type="entry name" value="ABC_TRANSPORTER_2"/>
    <property type="match status" value="1"/>
</dbReference>
<dbReference type="Gene3D" id="3.40.50.300">
    <property type="entry name" value="P-loop containing nucleotide triphosphate hydrolases"/>
    <property type="match status" value="1"/>
</dbReference>
<feature type="transmembrane region" description="Helical" evidence="7">
    <location>
        <begin position="223"/>
        <end position="241"/>
    </location>
</feature>
<feature type="transmembrane region" description="Helical" evidence="7">
    <location>
        <begin position="142"/>
        <end position="163"/>
    </location>
</feature>
<keyword evidence="2 7" id="KW-0812">Transmembrane</keyword>
<sequence>MRNIPFISLLLAILHTTSGLLILIFSSWFLAACALLPVNFNYMLPAVIIRALALTRIGAGYGHMWLAHHDLLGRTTWLRSELFNRLKDHILVEKAGDVEKLAAQTEMLSSVWVGWVAHQASAAVLVLLSVSVVTYLTLPGAALMWIMAGLWLVISLWLVYFGLNKAASQAKDEQAFRYQSEHFFAASSLWHLQLNENNQQFRNAPQLSSVWQKQQAVESAGQWGLWLIHGAAIAAIGALFWSNQQDGFGDATAIIVPMLLLSITDWLGRPVGTVAHLGKYRQAAQALKRDDAAPLPPMVKGSPERAIELQDFQAQTMPHGVSVKLPVSGLVVLLGASGCGKSSLMKALAGLVPAQGELLFDGNTVAAGRREGWVYVEQSPRILEATLKMNLNPAEKPMTPEVMTQALAQFGLESLTNPDEWLGQGGRRLSGGESRRLSLARAQLAEPDVWLVDEPFEGLDERNQQLVEAGLLQAAGGNLVIVATHVLPAELTDRAAQIIEM</sequence>
<proteinExistence type="predicted"/>
<comment type="subcellular location">
    <subcellularLocation>
        <location evidence="1">Cell membrane</location>
        <topology evidence="1">Multi-pass membrane protein</topology>
    </subcellularLocation>
</comment>
<dbReference type="SMART" id="SM00382">
    <property type="entry name" value="AAA"/>
    <property type="match status" value="1"/>
</dbReference>
<keyword evidence="6 7" id="KW-0472">Membrane</keyword>
<dbReference type="SUPFAM" id="SSF90123">
    <property type="entry name" value="ABC transporter transmembrane region"/>
    <property type="match status" value="1"/>
</dbReference>
<keyword evidence="10" id="KW-1185">Reference proteome</keyword>
<evidence type="ECO:0000259" key="8">
    <source>
        <dbReference type="PROSITE" id="PS50893"/>
    </source>
</evidence>
<evidence type="ECO:0000256" key="4">
    <source>
        <dbReference type="ARBA" id="ARBA00022840"/>
    </source>
</evidence>
<comment type="caution">
    <text evidence="9">The sequence shown here is derived from an EMBL/GenBank/DDBJ whole genome shotgun (WGS) entry which is preliminary data.</text>
</comment>
<evidence type="ECO:0000256" key="3">
    <source>
        <dbReference type="ARBA" id="ARBA00022741"/>
    </source>
</evidence>
<gene>
    <name evidence="9" type="ORF">BFC18_02455</name>
</gene>
<evidence type="ECO:0000256" key="2">
    <source>
        <dbReference type="ARBA" id="ARBA00022692"/>
    </source>
</evidence>
<dbReference type="GO" id="GO:0042626">
    <property type="term" value="F:ATPase-coupled transmembrane transporter activity"/>
    <property type="evidence" value="ECO:0007669"/>
    <property type="project" value="TreeGrafter"/>
</dbReference>
<protein>
    <recommendedName>
        <fullName evidence="8">ABC transporter domain-containing protein</fullName>
    </recommendedName>
</protein>
<dbReference type="OrthoDB" id="6336411at2"/>
<dbReference type="GO" id="GO:0016887">
    <property type="term" value="F:ATP hydrolysis activity"/>
    <property type="evidence" value="ECO:0007669"/>
    <property type="project" value="InterPro"/>
</dbReference>
<feature type="domain" description="ABC transporter" evidence="8">
    <location>
        <begin position="287"/>
        <end position="499"/>
    </location>
</feature>
<dbReference type="Pfam" id="PF00005">
    <property type="entry name" value="ABC_tran"/>
    <property type="match status" value="1"/>
</dbReference>
<name>A0A1E7ZG15_9ALTE</name>
<dbReference type="SUPFAM" id="SSF52540">
    <property type="entry name" value="P-loop containing nucleoside triphosphate hydrolases"/>
    <property type="match status" value="1"/>
</dbReference>
<dbReference type="PROSITE" id="PS51257">
    <property type="entry name" value="PROKAR_LIPOPROTEIN"/>
    <property type="match status" value="1"/>
</dbReference>
<dbReference type="Proteomes" id="UP000175691">
    <property type="component" value="Unassembled WGS sequence"/>
</dbReference>
<dbReference type="InterPro" id="IPR003593">
    <property type="entry name" value="AAA+_ATPase"/>
</dbReference>
<dbReference type="InterPro" id="IPR027417">
    <property type="entry name" value="P-loop_NTPase"/>
</dbReference>
<feature type="transmembrane region" description="Helical" evidence="7">
    <location>
        <begin position="112"/>
        <end position="136"/>
    </location>
</feature>
<evidence type="ECO:0000256" key="5">
    <source>
        <dbReference type="ARBA" id="ARBA00022989"/>
    </source>
</evidence>
<dbReference type="GO" id="GO:0005886">
    <property type="term" value="C:plasma membrane"/>
    <property type="evidence" value="ECO:0007669"/>
    <property type="project" value="UniProtKB-SubCell"/>
</dbReference>
<keyword evidence="5 7" id="KW-1133">Transmembrane helix</keyword>